<evidence type="ECO:0000313" key="1">
    <source>
        <dbReference type="EMBL" id="CAD8184287.1"/>
    </source>
</evidence>
<keyword evidence="2" id="KW-1185">Reference proteome</keyword>
<name>A0A8S1W683_PAROT</name>
<dbReference type="Proteomes" id="UP000683925">
    <property type="component" value="Unassembled WGS sequence"/>
</dbReference>
<dbReference type="EMBL" id="CAJJDP010000082">
    <property type="protein sequence ID" value="CAD8184287.1"/>
    <property type="molecule type" value="Genomic_DNA"/>
</dbReference>
<reference evidence="1" key="1">
    <citation type="submission" date="2021-01" db="EMBL/GenBank/DDBJ databases">
        <authorList>
            <consortium name="Genoscope - CEA"/>
            <person name="William W."/>
        </authorList>
    </citation>
    <scope>NUCLEOTIDE SEQUENCE</scope>
</reference>
<dbReference type="AlphaFoldDB" id="A0A8S1W683"/>
<sequence>MRQTNSSQMVIVGLAANQNLCLINLERAQYFTLFVLNYCYLRRINKQLVSIRRTSFKVYKPKNRNYQNTIQLQRFCKSFLMIIIKQDVQEKNQRTLLFICRYSGSTEQELHLQKFYSIFYFDRKCYWISGDCYEAIGMKKSCRSQKFS</sequence>
<organism evidence="1 2">
    <name type="scientific">Paramecium octaurelia</name>
    <dbReference type="NCBI Taxonomy" id="43137"/>
    <lineage>
        <taxon>Eukaryota</taxon>
        <taxon>Sar</taxon>
        <taxon>Alveolata</taxon>
        <taxon>Ciliophora</taxon>
        <taxon>Intramacronucleata</taxon>
        <taxon>Oligohymenophorea</taxon>
        <taxon>Peniculida</taxon>
        <taxon>Parameciidae</taxon>
        <taxon>Paramecium</taxon>
    </lineage>
</organism>
<comment type="caution">
    <text evidence="1">The sequence shown here is derived from an EMBL/GenBank/DDBJ whole genome shotgun (WGS) entry which is preliminary data.</text>
</comment>
<evidence type="ECO:0000313" key="2">
    <source>
        <dbReference type="Proteomes" id="UP000683925"/>
    </source>
</evidence>
<accession>A0A8S1W683</accession>
<protein>
    <submittedName>
        <fullName evidence="1">Uncharacterized protein</fullName>
    </submittedName>
</protein>
<gene>
    <name evidence="1" type="ORF">POCTA_138.1.T0830001</name>
</gene>
<proteinExistence type="predicted"/>